<protein>
    <recommendedName>
        <fullName evidence="3">beta-lactamase</fullName>
        <ecNumber evidence="3">3.5.2.6</ecNumber>
    </recommendedName>
</protein>
<dbReference type="InterPro" id="IPR000871">
    <property type="entry name" value="Beta-lactam_class-A"/>
</dbReference>
<accession>A0A0S1AYP8</accession>
<evidence type="ECO:0000256" key="2">
    <source>
        <dbReference type="ARBA" id="ARBA00009009"/>
    </source>
</evidence>
<organism evidence="7 8">
    <name type="scientific">Stenotrophomonas acidaminiphila</name>
    <dbReference type="NCBI Taxonomy" id="128780"/>
    <lineage>
        <taxon>Bacteria</taxon>
        <taxon>Pseudomonadati</taxon>
        <taxon>Pseudomonadota</taxon>
        <taxon>Gammaproteobacteria</taxon>
        <taxon>Lysobacterales</taxon>
        <taxon>Lysobacteraceae</taxon>
        <taxon>Stenotrophomonas</taxon>
    </lineage>
</organism>
<evidence type="ECO:0000256" key="3">
    <source>
        <dbReference type="ARBA" id="ARBA00012865"/>
    </source>
</evidence>
<dbReference type="AlphaFoldDB" id="A0A0S1AYP8"/>
<dbReference type="KEGG" id="sacz:AOT14_15430"/>
<dbReference type="SUPFAM" id="SSF56601">
    <property type="entry name" value="beta-lactamase/transpeptidase-like"/>
    <property type="match status" value="1"/>
</dbReference>
<dbReference type="NCBIfam" id="NF033103">
    <property type="entry name" value="bla_class_A"/>
    <property type="match status" value="1"/>
</dbReference>
<dbReference type="PATRIC" id="fig|128780.6.peg.1548"/>
<keyword evidence="8" id="KW-1185">Reference proteome</keyword>
<dbReference type="GO" id="GO:0030655">
    <property type="term" value="P:beta-lactam antibiotic catabolic process"/>
    <property type="evidence" value="ECO:0007669"/>
    <property type="project" value="InterPro"/>
</dbReference>
<feature type="chain" id="PRO_5006588383" description="beta-lactamase" evidence="5">
    <location>
        <begin position="32"/>
        <end position="346"/>
    </location>
</feature>
<evidence type="ECO:0000313" key="8">
    <source>
        <dbReference type="Proteomes" id="UP000061010"/>
    </source>
</evidence>
<sequence precursor="true">MTVRVRRSPHPRLQASLLASALLLGSLWATPAPVLARPAQAQTTALQAEAERLAAQLPGDVGAALVHLESGRAVYLNADQPLPMASTMKVPVAVHILKLVDEGKLSLQQQVLLGPEDIYPDMGGPMDTHLSAGSAITIRDLLHMMITVSDNNATDILVRTGGGPEAVQQRMRALGVDGLRVDRYIWELLANYYGDAASHARPLGPAAYGELSRSERSQEQRRTNMDAWNADPRDTSSARAMAQLLQRTWKGEILSPASTAVLQQIMLDTRTGSARLRGMLPSGTPVAHKTGTVGDVINDVGVIELPNGRGHVVAAVFIRSRASSEARDAAIAQLARAAHDYYLFVP</sequence>
<evidence type="ECO:0000313" key="7">
    <source>
        <dbReference type="EMBL" id="ALJ27936.1"/>
    </source>
</evidence>
<dbReference type="PANTHER" id="PTHR35333">
    <property type="entry name" value="BETA-LACTAMASE"/>
    <property type="match status" value="1"/>
</dbReference>
<comment type="catalytic activity">
    <reaction evidence="1">
        <text>a beta-lactam + H2O = a substituted beta-amino acid</text>
        <dbReference type="Rhea" id="RHEA:20401"/>
        <dbReference type="ChEBI" id="CHEBI:15377"/>
        <dbReference type="ChEBI" id="CHEBI:35627"/>
        <dbReference type="ChEBI" id="CHEBI:140347"/>
        <dbReference type="EC" id="3.5.2.6"/>
    </reaction>
</comment>
<feature type="compositionally biased region" description="Basic and acidic residues" evidence="4">
    <location>
        <begin position="212"/>
        <end position="224"/>
    </location>
</feature>
<comment type="similarity">
    <text evidence="2">Belongs to the class-A beta-lactamase family.</text>
</comment>
<keyword evidence="5" id="KW-0732">Signal</keyword>
<dbReference type="GO" id="GO:0046677">
    <property type="term" value="P:response to antibiotic"/>
    <property type="evidence" value="ECO:0007669"/>
    <property type="project" value="InterPro"/>
</dbReference>
<evidence type="ECO:0000256" key="5">
    <source>
        <dbReference type="SAM" id="SignalP"/>
    </source>
</evidence>
<reference evidence="7 8" key="1">
    <citation type="journal article" date="2015" name="Genome Announc.">
        <title>Complete Genome Sequencing of Stenotrophomonas acidaminiphila ZAC14D2_NAIMI4_2, a Multidrug-Resistant Strain Isolated from Sediments of a Polluted River in Mexico, Uncovers New Antibiotic Resistance Genes and a Novel Class-II Lasso Peptide Biosynthesis Gene Cluster.</title>
        <authorList>
            <person name="Vinuesa P."/>
            <person name="Ochoa-Sanchez L.E."/>
        </authorList>
    </citation>
    <scope>NUCLEOTIDE SEQUENCE [LARGE SCALE GENOMIC DNA]</scope>
    <source>
        <strain evidence="7 8">ZAC14D2_NAIMI4_2</strain>
    </source>
</reference>
<dbReference type="InterPro" id="IPR045155">
    <property type="entry name" value="Beta-lactam_cat"/>
</dbReference>
<feature type="signal peptide" evidence="5">
    <location>
        <begin position="1"/>
        <end position="31"/>
    </location>
</feature>
<dbReference type="Proteomes" id="UP000061010">
    <property type="component" value="Chromosome"/>
</dbReference>
<name>A0A0S1AYP8_9GAMM</name>
<dbReference type="InterPro" id="IPR012338">
    <property type="entry name" value="Beta-lactam/transpept-like"/>
</dbReference>
<dbReference type="Pfam" id="PF13354">
    <property type="entry name" value="Beta-lactamase2"/>
    <property type="match status" value="1"/>
</dbReference>
<evidence type="ECO:0000256" key="1">
    <source>
        <dbReference type="ARBA" id="ARBA00001526"/>
    </source>
</evidence>
<dbReference type="Gene3D" id="3.40.710.10">
    <property type="entry name" value="DD-peptidase/beta-lactamase superfamily"/>
    <property type="match status" value="1"/>
</dbReference>
<dbReference type="GO" id="GO:0008800">
    <property type="term" value="F:beta-lactamase activity"/>
    <property type="evidence" value="ECO:0007669"/>
    <property type="project" value="UniProtKB-EC"/>
</dbReference>
<evidence type="ECO:0000259" key="6">
    <source>
        <dbReference type="Pfam" id="PF13354"/>
    </source>
</evidence>
<feature type="domain" description="Beta-lactamase class A catalytic" evidence="6">
    <location>
        <begin position="64"/>
        <end position="316"/>
    </location>
</feature>
<dbReference type="EMBL" id="CP012900">
    <property type="protein sequence ID" value="ALJ27936.1"/>
    <property type="molecule type" value="Genomic_DNA"/>
</dbReference>
<gene>
    <name evidence="7" type="ORF">AOT14_15430</name>
</gene>
<proteinExistence type="inferred from homology"/>
<feature type="region of interest" description="Disordered" evidence="4">
    <location>
        <begin position="208"/>
        <end position="235"/>
    </location>
</feature>
<dbReference type="PANTHER" id="PTHR35333:SF3">
    <property type="entry name" value="BETA-LACTAMASE-TYPE TRANSPEPTIDASE FOLD CONTAINING PROTEIN"/>
    <property type="match status" value="1"/>
</dbReference>
<dbReference type="PRINTS" id="PR00118">
    <property type="entry name" value="BLACTAMASEA"/>
</dbReference>
<evidence type="ECO:0000256" key="4">
    <source>
        <dbReference type="SAM" id="MobiDB-lite"/>
    </source>
</evidence>
<dbReference type="EC" id="3.5.2.6" evidence="3"/>